<evidence type="ECO:0000313" key="8">
    <source>
        <dbReference type="Proteomes" id="UP001596267"/>
    </source>
</evidence>
<name>A0ABW1WHI1_9BACL</name>
<keyword evidence="3 5" id="KW-1133">Transmembrane helix</keyword>
<comment type="subcellular location">
    <subcellularLocation>
        <location evidence="1">Endomembrane system</location>
        <topology evidence="1">Multi-pass membrane protein</topology>
    </subcellularLocation>
</comment>
<keyword evidence="4 5" id="KW-0472">Membrane</keyword>
<proteinExistence type="predicted"/>
<gene>
    <name evidence="7" type="ORF">ACFP7A_13035</name>
</gene>
<dbReference type="InterPro" id="IPR010652">
    <property type="entry name" value="DUF1232"/>
</dbReference>
<evidence type="ECO:0000256" key="5">
    <source>
        <dbReference type="SAM" id="Phobius"/>
    </source>
</evidence>
<reference evidence="8" key="1">
    <citation type="journal article" date="2019" name="Int. J. Syst. Evol. Microbiol.">
        <title>The Global Catalogue of Microorganisms (GCM) 10K type strain sequencing project: providing services to taxonomists for standard genome sequencing and annotation.</title>
        <authorList>
            <consortium name="The Broad Institute Genomics Platform"/>
            <consortium name="The Broad Institute Genome Sequencing Center for Infectious Disease"/>
            <person name="Wu L."/>
            <person name="Ma J."/>
        </authorList>
    </citation>
    <scope>NUCLEOTIDE SEQUENCE [LARGE SCALE GENOMIC DNA]</scope>
    <source>
        <strain evidence="8">CCUG 42001</strain>
    </source>
</reference>
<feature type="transmembrane region" description="Helical" evidence="5">
    <location>
        <begin position="38"/>
        <end position="53"/>
    </location>
</feature>
<organism evidence="7 8">
    <name type="scientific">Sporolactobacillus kofuensis</name>
    <dbReference type="NCBI Taxonomy" id="269672"/>
    <lineage>
        <taxon>Bacteria</taxon>
        <taxon>Bacillati</taxon>
        <taxon>Bacillota</taxon>
        <taxon>Bacilli</taxon>
        <taxon>Bacillales</taxon>
        <taxon>Sporolactobacillaceae</taxon>
        <taxon>Sporolactobacillus</taxon>
    </lineage>
</organism>
<feature type="domain" description="DUF1232" evidence="6">
    <location>
        <begin position="63"/>
        <end position="98"/>
    </location>
</feature>
<dbReference type="EMBL" id="JBHSTQ010000016">
    <property type="protein sequence ID" value="MFC6387525.1"/>
    <property type="molecule type" value="Genomic_DNA"/>
</dbReference>
<evidence type="ECO:0000256" key="3">
    <source>
        <dbReference type="ARBA" id="ARBA00022989"/>
    </source>
</evidence>
<sequence length="136" mass="15296">MDDNGARNYLAIMDEEKTEKNYSDEKFWQKLGRHAKKAGLHVVYLALVLFFMAKSPNVPAKDKAMIIAGLAYFIFPIDVVPDFIPVAGYSDDLAVLIFIIGKVAYSIDDYSKNKAKEALKKWFGEDVDVSKLDALL</sequence>
<feature type="transmembrane region" description="Helical" evidence="5">
    <location>
        <begin position="65"/>
        <end position="87"/>
    </location>
</feature>
<keyword evidence="8" id="KW-1185">Reference proteome</keyword>
<evidence type="ECO:0000256" key="1">
    <source>
        <dbReference type="ARBA" id="ARBA00004127"/>
    </source>
</evidence>
<evidence type="ECO:0000256" key="2">
    <source>
        <dbReference type="ARBA" id="ARBA00022692"/>
    </source>
</evidence>
<evidence type="ECO:0000256" key="4">
    <source>
        <dbReference type="ARBA" id="ARBA00023136"/>
    </source>
</evidence>
<dbReference type="PIRSF" id="PIRSF031804">
    <property type="entry name" value="UCP031804"/>
    <property type="match status" value="1"/>
</dbReference>
<evidence type="ECO:0000259" key="6">
    <source>
        <dbReference type="Pfam" id="PF06803"/>
    </source>
</evidence>
<dbReference type="InterPro" id="IPR016983">
    <property type="entry name" value="UCP031804"/>
</dbReference>
<dbReference type="Pfam" id="PF06803">
    <property type="entry name" value="DUF1232"/>
    <property type="match status" value="1"/>
</dbReference>
<comment type="caution">
    <text evidence="7">The sequence shown here is derived from an EMBL/GenBank/DDBJ whole genome shotgun (WGS) entry which is preliminary data.</text>
</comment>
<protein>
    <submittedName>
        <fullName evidence="7">YkvA family protein</fullName>
    </submittedName>
</protein>
<evidence type="ECO:0000313" key="7">
    <source>
        <dbReference type="EMBL" id="MFC6387525.1"/>
    </source>
</evidence>
<accession>A0ABW1WHI1</accession>
<keyword evidence="2 5" id="KW-0812">Transmembrane</keyword>
<dbReference type="RefSeq" id="WP_253077273.1">
    <property type="nucleotide sequence ID" value="NZ_JAMXWN010000018.1"/>
</dbReference>
<dbReference type="Proteomes" id="UP001596267">
    <property type="component" value="Unassembled WGS sequence"/>
</dbReference>